<dbReference type="GO" id="GO:0004222">
    <property type="term" value="F:metalloendopeptidase activity"/>
    <property type="evidence" value="ECO:0007669"/>
    <property type="project" value="InterPro"/>
</dbReference>
<keyword evidence="9 15" id="KW-0862">Zinc</keyword>
<comment type="similarity">
    <text evidence="2 15">In the C-terminal section; belongs to the peptidase M41 family.</text>
</comment>
<feature type="domain" description="AAA+ ATPase" evidence="17">
    <location>
        <begin position="200"/>
        <end position="339"/>
    </location>
</feature>
<dbReference type="GO" id="GO:0005524">
    <property type="term" value="F:ATP binding"/>
    <property type="evidence" value="ECO:0007669"/>
    <property type="project" value="UniProtKB-UniRule"/>
</dbReference>
<keyword evidence="3 15" id="KW-1003">Cell membrane</keyword>
<comment type="subunit">
    <text evidence="15">Homohexamer.</text>
</comment>
<dbReference type="SUPFAM" id="SSF52540">
    <property type="entry name" value="P-loop containing nucleoside triphosphate hydrolases"/>
    <property type="match status" value="1"/>
</dbReference>
<dbReference type="GO" id="GO:0006508">
    <property type="term" value="P:proteolysis"/>
    <property type="evidence" value="ECO:0007669"/>
    <property type="project" value="UniProtKB-KW"/>
</dbReference>
<protein>
    <recommendedName>
        <fullName evidence="15">ATP-dependent zinc metalloprotease FtsH</fullName>
        <ecNumber evidence="15">3.4.24.-</ecNumber>
    </recommendedName>
</protein>
<dbReference type="InterPro" id="IPR003960">
    <property type="entry name" value="ATPase_AAA_CS"/>
</dbReference>
<dbReference type="GO" id="GO:0016887">
    <property type="term" value="F:ATP hydrolysis activity"/>
    <property type="evidence" value="ECO:0007669"/>
    <property type="project" value="UniProtKB-UniRule"/>
</dbReference>
<dbReference type="FunFam" id="1.10.8.60:FF:000001">
    <property type="entry name" value="ATP-dependent zinc metalloprotease FtsH"/>
    <property type="match status" value="1"/>
</dbReference>
<dbReference type="PROSITE" id="PS00674">
    <property type="entry name" value="AAA"/>
    <property type="match status" value="1"/>
</dbReference>
<dbReference type="Gene3D" id="1.10.8.60">
    <property type="match status" value="1"/>
</dbReference>
<dbReference type="EMBL" id="VGLS01000361">
    <property type="protein sequence ID" value="MBM3224599.1"/>
    <property type="molecule type" value="Genomic_DNA"/>
</dbReference>
<dbReference type="InterPro" id="IPR005936">
    <property type="entry name" value="FtsH"/>
</dbReference>
<evidence type="ECO:0000256" key="14">
    <source>
        <dbReference type="ARBA" id="ARBA00061570"/>
    </source>
</evidence>
<proteinExistence type="inferred from homology"/>
<evidence type="ECO:0000256" key="15">
    <source>
        <dbReference type="HAMAP-Rule" id="MF_01458"/>
    </source>
</evidence>
<feature type="binding site" evidence="15">
    <location>
        <position position="430"/>
    </location>
    <ligand>
        <name>Zn(2+)</name>
        <dbReference type="ChEBI" id="CHEBI:29105"/>
        <note>catalytic</note>
    </ligand>
</feature>
<evidence type="ECO:0000256" key="6">
    <source>
        <dbReference type="ARBA" id="ARBA00022723"/>
    </source>
</evidence>
<dbReference type="Pfam" id="PF17862">
    <property type="entry name" value="AAA_lid_3"/>
    <property type="match status" value="1"/>
</dbReference>
<dbReference type="FunFam" id="1.20.58.760:FF:000001">
    <property type="entry name" value="ATP-dependent zinc metalloprotease FtsH"/>
    <property type="match status" value="1"/>
</dbReference>
<feature type="binding site" evidence="15">
    <location>
        <begin position="208"/>
        <end position="215"/>
    </location>
    <ligand>
        <name>ATP</name>
        <dbReference type="ChEBI" id="CHEBI:30616"/>
    </ligand>
</feature>
<evidence type="ECO:0000256" key="1">
    <source>
        <dbReference type="ARBA" id="ARBA00004370"/>
    </source>
</evidence>
<dbReference type="Gene3D" id="3.30.720.210">
    <property type="match status" value="1"/>
</dbReference>
<organism evidence="18 19">
    <name type="scientific">Tectimicrobiota bacterium</name>
    <dbReference type="NCBI Taxonomy" id="2528274"/>
    <lineage>
        <taxon>Bacteria</taxon>
        <taxon>Pseudomonadati</taxon>
        <taxon>Nitrospinota/Tectimicrobiota group</taxon>
        <taxon>Candidatus Tectimicrobiota</taxon>
    </lineage>
</organism>
<comment type="function">
    <text evidence="15">Acts as a processive, ATP-dependent zinc metallopeptidase for both cytoplasmic and membrane proteins. Plays a role in the quality control of integral membrane proteins.</text>
</comment>
<comment type="caution">
    <text evidence="18">The sequence shown here is derived from an EMBL/GenBank/DDBJ whole genome shotgun (WGS) entry which is preliminary data.</text>
</comment>
<feature type="binding site" evidence="15">
    <location>
        <position position="434"/>
    </location>
    <ligand>
        <name>Zn(2+)</name>
        <dbReference type="ChEBI" id="CHEBI:29105"/>
        <note>catalytic</note>
    </ligand>
</feature>
<comment type="similarity">
    <text evidence="16">Belongs to the AAA ATPase family.</text>
</comment>
<dbReference type="GO" id="GO:0008270">
    <property type="term" value="F:zinc ion binding"/>
    <property type="evidence" value="ECO:0007669"/>
    <property type="project" value="UniProtKB-UniRule"/>
</dbReference>
<keyword evidence="5 15" id="KW-0812">Transmembrane</keyword>
<evidence type="ECO:0000256" key="5">
    <source>
        <dbReference type="ARBA" id="ARBA00022692"/>
    </source>
</evidence>
<dbReference type="CDD" id="cd19501">
    <property type="entry name" value="RecA-like_FtsH"/>
    <property type="match status" value="1"/>
</dbReference>
<dbReference type="InterPro" id="IPR041569">
    <property type="entry name" value="AAA_lid_3"/>
</dbReference>
<dbReference type="Gene3D" id="3.40.50.300">
    <property type="entry name" value="P-loop containing nucleotide triphosphate hydrolases"/>
    <property type="match status" value="1"/>
</dbReference>
<evidence type="ECO:0000256" key="3">
    <source>
        <dbReference type="ARBA" id="ARBA00022475"/>
    </source>
</evidence>
<evidence type="ECO:0000256" key="11">
    <source>
        <dbReference type="ARBA" id="ARBA00022989"/>
    </source>
</evidence>
<dbReference type="HAMAP" id="MF_01458">
    <property type="entry name" value="FtsH"/>
    <property type="match status" value="1"/>
</dbReference>
<evidence type="ECO:0000313" key="18">
    <source>
        <dbReference type="EMBL" id="MBM3224599.1"/>
    </source>
</evidence>
<dbReference type="InterPro" id="IPR037219">
    <property type="entry name" value="Peptidase_M41-like"/>
</dbReference>
<dbReference type="PANTHER" id="PTHR23076">
    <property type="entry name" value="METALLOPROTEASE M41 FTSH"/>
    <property type="match status" value="1"/>
</dbReference>
<evidence type="ECO:0000259" key="17">
    <source>
        <dbReference type="SMART" id="SM00382"/>
    </source>
</evidence>
<dbReference type="SMART" id="SM00382">
    <property type="entry name" value="AAA"/>
    <property type="match status" value="1"/>
</dbReference>
<keyword evidence="6 15" id="KW-0479">Metal-binding</keyword>
<evidence type="ECO:0000256" key="16">
    <source>
        <dbReference type="RuleBase" id="RU003651"/>
    </source>
</evidence>
<sequence length="621" mass="69151">MNGNPTNRNRKGLGPGLPFSFWYVLVAIGFLLVIQNMLFARPFEQLPYSDFKAALRQDRLEDIQISAHTIRGTLRPTGTEKMPAIRFMTVRVDDPDLVQELESHQVKYTGQYDSDLVKTLLSWVVPLVFLFILWGFLSRRLGPGQGVMNFGKSRARIYAERETGVTFTDVAGADEAKEELQEIIDFLRYPQKYAALGGRIPKGVLLVGPPGTGKTLLARAVAGEASVPFFSLSGSDFVEMFVGVGAARVRDLFKQAQEKAPCIVFIDELDAVGKARGINPIQQNDEREQTLNQLLAEMDGFDPRKGVIILGATNRPEILDPALLRAGRFDRQVVVGRPDLQGRLQILQLHAKKVRLATDVDLQIIAARTPGMVGSDLANVINEAALLAARYGKDSVTMDELDKAIDRVMAGPEKKSRVMAPEEKRRVAYHESGHALVAESLPHADPVRKVTIIPHGVAALGYTQQLPTQDRYLYTKDELLDRITVMLGGRAAEEVVFHDISTGAHDDLQRVSEMARRMITELGMSDHLGAYAVEQARQPMFLDSGYQGSKHYSEDTARRIDNEAQTMVERMYQRARQILEARRDKLEALAQYLLEHEVIDQAALAMLLGDLRSEPQPQLTG</sequence>
<accession>A0A937W0H4</accession>
<keyword evidence="7 15" id="KW-0547">Nucleotide-binding</keyword>
<dbReference type="NCBIfam" id="TIGR01241">
    <property type="entry name" value="FtsH_fam"/>
    <property type="match status" value="1"/>
</dbReference>
<evidence type="ECO:0000256" key="8">
    <source>
        <dbReference type="ARBA" id="ARBA00022801"/>
    </source>
</evidence>
<feature type="active site" evidence="15">
    <location>
        <position position="431"/>
    </location>
</feature>
<evidence type="ECO:0000256" key="12">
    <source>
        <dbReference type="ARBA" id="ARBA00023049"/>
    </source>
</evidence>
<dbReference type="Pfam" id="PF01434">
    <property type="entry name" value="Peptidase_M41"/>
    <property type="match status" value="1"/>
</dbReference>
<dbReference type="Gene3D" id="1.20.58.760">
    <property type="entry name" value="Peptidase M41"/>
    <property type="match status" value="1"/>
</dbReference>
<feature type="binding site" evidence="15">
    <location>
        <position position="507"/>
    </location>
    <ligand>
        <name>Zn(2+)</name>
        <dbReference type="ChEBI" id="CHEBI:29105"/>
        <note>catalytic</note>
    </ligand>
</feature>
<dbReference type="AlphaFoldDB" id="A0A937W0H4"/>
<keyword evidence="13 15" id="KW-0472">Membrane</keyword>
<dbReference type="InterPro" id="IPR011546">
    <property type="entry name" value="Pept_M41_FtsH_extracell"/>
</dbReference>
<evidence type="ECO:0000256" key="9">
    <source>
        <dbReference type="ARBA" id="ARBA00022833"/>
    </source>
</evidence>
<keyword evidence="4 15" id="KW-0645">Protease</keyword>
<comment type="similarity">
    <text evidence="14 15">In the central section; belongs to the AAA ATPase family.</text>
</comment>
<reference evidence="18" key="1">
    <citation type="submission" date="2019-03" db="EMBL/GenBank/DDBJ databases">
        <title>Lake Tanganyika Metagenome-Assembled Genomes (MAGs).</title>
        <authorList>
            <person name="Tran P."/>
        </authorList>
    </citation>
    <scope>NUCLEOTIDE SEQUENCE</scope>
    <source>
        <strain evidence="18">K_DeepCast_65m_m2_066</strain>
    </source>
</reference>
<keyword evidence="11 15" id="KW-1133">Transmembrane helix</keyword>
<evidence type="ECO:0000256" key="2">
    <source>
        <dbReference type="ARBA" id="ARBA00010044"/>
    </source>
</evidence>
<keyword evidence="12 15" id="KW-0482">Metalloprotease</keyword>
<dbReference type="InterPro" id="IPR003593">
    <property type="entry name" value="AAA+_ATPase"/>
</dbReference>
<dbReference type="Pfam" id="PF06480">
    <property type="entry name" value="FtsH_ext"/>
    <property type="match status" value="1"/>
</dbReference>
<dbReference type="Pfam" id="PF00004">
    <property type="entry name" value="AAA"/>
    <property type="match status" value="1"/>
</dbReference>
<dbReference type="InterPro" id="IPR027417">
    <property type="entry name" value="P-loop_NTPase"/>
</dbReference>
<dbReference type="GO" id="GO:0030163">
    <property type="term" value="P:protein catabolic process"/>
    <property type="evidence" value="ECO:0007669"/>
    <property type="project" value="UniProtKB-UniRule"/>
</dbReference>
<dbReference type="Proteomes" id="UP000712673">
    <property type="component" value="Unassembled WGS sequence"/>
</dbReference>
<dbReference type="PANTHER" id="PTHR23076:SF97">
    <property type="entry name" value="ATP-DEPENDENT ZINC METALLOPROTEASE YME1L1"/>
    <property type="match status" value="1"/>
</dbReference>
<evidence type="ECO:0000256" key="10">
    <source>
        <dbReference type="ARBA" id="ARBA00022840"/>
    </source>
</evidence>
<comment type="cofactor">
    <cofactor evidence="15">
        <name>Zn(2+)</name>
        <dbReference type="ChEBI" id="CHEBI:29105"/>
    </cofactor>
    <text evidence="15">Binds 1 zinc ion per subunit.</text>
</comment>
<comment type="subcellular location">
    <subcellularLocation>
        <location evidence="15">Cell membrane</location>
        <topology evidence="15">Multi-pass membrane protein</topology>
        <orientation evidence="15">Cytoplasmic side</orientation>
    </subcellularLocation>
    <subcellularLocation>
        <location evidence="1">Membrane</location>
    </subcellularLocation>
</comment>
<keyword evidence="8 15" id="KW-0378">Hydrolase</keyword>
<keyword evidence="10 15" id="KW-0067">ATP-binding</keyword>
<dbReference type="GO" id="GO:0005886">
    <property type="term" value="C:plasma membrane"/>
    <property type="evidence" value="ECO:0007669"/>
    <property type="project" value="UniProtKB-SubCell"/>
</dbReference>
<feature type="transmembrane region" description="Helical" evidence="15">
    <location>
        <begin position="20"/>
        <end position="39"/>
    </location>
</feature>
<evidence type="ECO:0000256" key="13">
    <source>
        <dbReference type="ARBA" id="ARBA00023136"/>
    </source>
</evidence>
<feature type="transmembrane region" description="Helical" evidence="15">
    <location>
        <begin position="120"/>
        <end position="137"/>
    </location>
</feature>
<dbReference type="InterPro" id="IPR000642">
    <property type="entry name" value="Peptidase_M41"/>
</dbReference>
<gene>
    <name evidence="15" type="primary">ftsH</name>
    <name evidence="18" type="ORF">FJZ47_12460</name>
</gene>
<evidence type="ECO:0000256" key="7">
    <source>
        <dbReference type="ARBA" id="ARBA00022741"/>
    </source>
</evidence>
<evidence type="ECO:0000256" key="4">
    <source>
        <dbReference type="ARBA" id="ARBA00022670"/>
    </source>
</evidence>
<dbReference type="GO" id="GO:0004176">
    <property type="term" value="F:ATP-dependent peptidase activity"/>
    <property type="evidence" value="ECO:0007669"/>
    <property type="project" value="InterPro"/>
</dbReference>
<dbReference type="SUPFAM" id="SSF140990">
    <property type="entry name" value="FtsH protease domain-like"/>
    <property type="match status" value="1"/>
</dbReference>
<evidence type="ECO:0000313" key="19">
    <source>
        <dbReference type="Proteomes" id="UP000712673"/>
    </source>
</evidence>
<dbReference type="FunFam" id="3.40.50.300:FF:000001">
    <property type="entry name" value="ATP-dependent zinc metalloprotease FtsH"/>
    <property type="match status" value="1"/>
</dbReference>
<dbReference type="EC" id="3.4.24.-" evidence="15"/>
<name>A0A937W0H4_UNCTE</name>
<dbReference type="InterPro" id="IPR003959">
    <property type="entry name" value="ATPase_AAA_core"/>
</dbReference>